<accession>A0A286GTJ9</accession>
<evidence type="ECO:0000313" key="1">
    <source>
        <dbReference type="EMBL" id="SOD98881.1"/>
    </source>
</evidence>
<dbReference type="OrthoDB" id="2426596at2"/>
<organism evidence="1 2">
    <name type="scientific">Blastococcus haudaquaticus</name>
    <dbReference type="NCBI Taxonomy" id="1938745"/>
    <lineage>
        <taxon>Bacteria</taxon>
        <taxon>Bacillati</taxon>
        <taxon>Actinomycetota</taxon>
        <taxon>Actinomycetes</taxon>
        <taxon>Geodermatophilales</taxon>
        <taxon>Geodermatophilaceae</taxon>
        <taxon>Blastococcus</taxon>
    </lineage>
</organism>
<proteinExistence type="predicted"/>
<evidence type="ECO:0000313" key="2">
    <source>
        <dbReference type="Proteomes" id="UP000219482"/>
    </source>
</evidence>
<dbReference type="RefSeq" id="WP_097183764.1">
    <property type="nucleotide sequence ID" value="NZ_OCNK01000002.1"/>
</dbReference>
<name>A0A286GTJ9_9ACTN</name>
<protein>
    <submittedName>
        <fullName evidence="1">Uncharacterized protein</fullName>
    </submittedName>
</protein>
<dbReference type="Proteomes" id="UP000219482">
    <property type="component" value="Unassembled WGS sequence"/>
</dbReference>
<gene>
    <name evidence="1" type="ORF">SAMN06272739_2070</name>
</gene>
<dbReference type="EMBL" id="OCNK01000002">
    <property type="protein sequence ID" value="SOD98881.1"/>
    <property type="molecule type" value="Genomic_DNA"/>
</dbReference>
<dbReference type="AlphaFoldDB" id="A0A286GTJ9"/>
<sequence>MEDSKGDAGQPAVDRLPLGEEAWLTEVWNGKAADGYPVRLAEVLPTGFPCYLRLFHPYVAWGTADGDPAAAPRTTWEELAALAGVPFSRHLTEADLDPALPLRNGEHEYELWEGEFHPVPRRSLFEHLSVRAAGPVFFYFGLGAMVSGPLLYRAACDAVDSVKGVAASDTSDPDLKGPELVWPPDRSWFMYTDYDCVSTYVGCDEELAGFVMDDPEIEALGADLGDRLV</sequence>
<reference evidence="2" key="1">
    <citation type="submission" date="2017-09" db="EMBL/GenBank/DDBJ databases">
        <authorList>
            <person name="Varghese N."/>
            <person name="Submissions S."/>
        </authorList>
    </citation>
    <scope>NUCLEOTIDE SEQUENCE [LARGE SCALE GENOMIC DNA]</scope>
    <source>
        <strain evidence="2">DSM 44270</strain>
    </source>
</reference>
<keyword evidence="2" id="KW-1185">Reference proteome</keyword>